<dbReference type="InterPro" id="IPR052184">
    <property type="entry name" value="SDR_enzymes"/>
</dbReference>
<proteinExistence type="predicted"/>
<dbReference type="PANTHER" id="PTHR45458:SF1">
    <property type="entry name" value="SHORT CHAIN DEHYDROGENASE"/>
    <property type="match status" value="1"/>
</dbReference>
<reference evidence="1 2" key="1">
    <citation type="submission" date="2016-10" db="EMBL/GenBank/DDBJ databases">
        <title>Genome sequence of the basidiomycete white-rot fungus Trametes pubescens.</title>
        <authorList>
            <person name="Makela M.R."/>
            <person name="Granchi Z."/>
            <person name="Peng M."/>
            <person name="De Vries R.P."/>
            <person name="Grigoriev I."/>
            <person name="Riley R."/>
            <person name="Hilden K."/>
        </authorList>
    </citation>
    <scope>NUCLEOTIDE SEQUENCE [LARGE SCALE GENOMIC DNA]</scope>
    <source>
        <strain evidence="1 2">FBCC735</strain>
    </source>
</reference>
<evidence type="ECO:0000313" key="1">
    <source>
        <dbReference type="EMBL" id="OJT14386.1"/>
    </source>
</evidence>
<dbReference type="Gene3D" id="3.40.50.720">
    <property type="entry name" value="NAD(P)-binding Rossmann-like Domain"/>
    <property type="match status" value="2"/>
</dbReference>
<feature type="non-terminal residue" evidence="1">
    <location>
        <position position="1"/>
    </location>
</feature>
<comment type="caution">
    <text evidence="1">The sequence shown here is derived from an EMBL/GenBank/DDBJ whole genome shotgun (WGS) entry which is preliminary data.</text>
</comment>
<dbReference type="AlphaFoldDB" id="A0A1M2W3K1"/>
<dbReference type="PANTHER" id="PTHR45458">
    <property type="entry name" value="SHORT-CHAIN DEHYDROGENASE/REDUCTASE SDR"/>
    <property type="match status" value="1"/>
</dbReference>
<evidence type="ECO:0000313" key="2">
    <source>
        <dbReference type="Proteomes" id="UP000184267"/>
    </source>
</evidence>
<dbReference type="GO" id="GO:0016616">
    <property type="term" value="F:oxidoreductase activity, acting on the CH-OH group of donors, NAD or NADP as acceptor"/>
    <property type="evidence" value="ECO:0007669"/>
    <property type="project" value="TreeGrafter"/>
</dbReference>
<dbReference type="EMBL" id="MNAD01000295">
    <property type="protein sequence ID" value="OJT14386.1"/>
    <property type="molecule type" value="Genomic_DNA"/>
</dbReference>
<accession>A0A1M2W3K1</accession>
<dbReference type="CDD" id="cd05325">
    <property type="entry name" value="carb_red_sniffer_like_SDR_c"/>
    <property type="match status" value="1"/>
</dbReference>
<keyword evidence="2" id="KW-1185">Reference proteome</keyword>
<dbReference type="SUPFAM" id="SSF51735">
    <property type="entry name" value="NAD(P)-binding Rossmann-fold domains"/>
    <property type="match status" value="2"/>
</dbReference>
<evidence type="ECO:0008006" key="3">
    <source>
        <dbReference type="Google" id="ProtNLM"/>
    </source>
</evidence>
<dbReference type="OrthoDB" id="7289984at2759"/>
<dbReference type="Pfam" id="PF00106">
    <property type="entry name" value="adh_short"/>
    <property type="match status" value="2"/>
</dbReference>
<sequence>ASRGIGLEIVRQLLESPDNLVVAACRTPDKATALSALKDTVKGTLHIVQLDTSDFDSVRALPAQLEPILGSTGLDYLINNAGIVCPLSSPPIFPHSPHDHATALADVKKSARGTLYIVQLDASDFDSIRALPNQLAPILESTGLDYLISNAGIWIDDTAFTLDPDALLTLVRTNVAGPALLAQVVLPLLAAAPTKKVLHVSSTGGSIGSVAQIPREFALLASYPISKAALNMLVCKQKVEWPDLTVIALCPGWVQTDMGGKGAVLTPEESVAGIIKVITTATKEDSGKFLRYHGASVLW</sequence>
<protein>
    <recommendedName>
        <fullName evidence="3">C-factor</fullName>
    </recommendedName>
</protein>
<dbReference type="InterPro" id="IPR002347">
    <property type="entry name" value="SDR_fam"/>
</dbReference>
<dbReference type="InterPro" id="IPR036291">
    <property type="entry name" value="NAD(P)-bd_dom_sf"/>
</dbReference>
<name>A0A1M2W3K1_TRAPU</name>
<dbReference type="Proteomes" id="UP000184267">
    <property type="component" value="Unassembled WGS sequence"/>
</dbReference>
<organism evidence="1 2">
    <name type="scientific">Trametes pubescens</name>
    <name type="common">White-rot fungus</name>
    <dbReference type="NCBI Taxonomy" id="154538"/>
    <lineage>
        <taxon>Eukaryota</taxon>
        <taxon>Fungi</taxon>
        <taxon>Dikarya</taxon>
        <taxon>Basidiomycota</taxon>
        <taxon>Agaricomycotina</taxon>
        <taxon>Agaricomycetes</taxon>
        <taxon>Polyporales</taxon>
        <taxon>Polyporaceae</taxon>
        <taxon>Trametes</taxon>
    </lineage>
</organism>
<dbReference type="PRINTS" id="PR00081">
    <property type="entry name" value="GDHRDH"/>
</dbReference>
<gene>
    <name evidence="1" type="ORF">TRAPUB_9068</name>
</gene>